<dbReference type="Gene3D" id="3.40.50.1820">
    <property type="entry name" value="alpha/beta hydrolase"/>
    <property type="match status" value="1"/>
</dbReference>
<evidence type="ECO:0000313" key="3">
    <source>
        <dbReference type="Proteomes" id="UP000182085"/>
    </source>
</evidence>
<protein>
    <submittedName>
        <fullName evidence="2">Alpha/beta hydrolase family protein</fullName>
    </submittedName>
</protein>
<name>A0AAE8H9V9_9PSED</name>
<dbReference type="SUPFAM" id="SSF53474">
    <property type="entry name" value="alpha/beta-Hydrolases"/>
    <property type="match status" value="1"/>
</dbReference>
<dbReference type="InterPro" id="IPR029058">
    <property type="entry name" value="AB_hydrolase_fold"/>
</dbReference>
<dbReference type="GO" id="GO:0016787">
    <property type="term" value="F:hydrolase activity"/>
    <property type="evidence" value="ECO:0007669"/>
    <property type="project" value="UniProtKB-KW"/>
</dbReference>
<dbReference type="PROSITE" id="PS51257">
    <property type="entry name" value="PROKAR_LIPOPROTEIN"/>
    <property type="match status" value="1"/>
</dbReference>
<feature type="region of interest" description="Disordered" evidence="1">
    <location>
        <begin position="285"/>
        <end position="319"/>
    </location>
</feature>
<keyword evidence="3" id="KW-1185">Reference proteome</keyword>
<dbReference type="Proteomes" id="UP000182085">
    <property type="component" value="Chromosome I"/>
</dbReference>
<accession>A0AAE8H9V9</accession>
<evidence type="ECO:0000256" key="1">
    <source>
        <dbReference type="SAM" id="MobiDB-lite"/>
    </source>
</evidence>
<gene>
    <name evidence="2" type="ORF">SAMN04490209_0495</name>
</gene>
<evidence type="ECO:0000313" key="2">
    <source>
        <dbReference type="EMBL" id="SDU90373.1"/>
    </source>
</evidence>
<dbReference type="EMBL" id="LT629801">
    <property type="protein sequence ID" value="SDU90373.1"/>
    <property type="molecule type" value="Genomic_DNA"/>
</dbReference>
<dbReference type="AlphaFoldDB" id="A0AAE8H9V9"/>
<organism evidence="2 3">
    <name type="scientific">Pseudomonas rhodesiae</name>
    <dbReference type="NCBI Taxonomy" id="76760"/>
    <lineage>
        <taxon>Bacteria</taxon>
        <taxon>Pseudomonadati</taxon>
        <taxon>Pseudomonadota</taxon>
        <taxon>Gammaproteobacteria</taxon>
        <taxon>Pseudomonadales</taxon>
        <taxon>Pseudomonadaceae</taxon>
        <taxon>Pseudomonas</taxon>
    </lineage>
</organism>
<reference evidence="2 3" key="1">
    <citation type="submission" date="2016-10" db="EMBL/GenBank/DDBJ databases">
        <authorList>
            <person name="Varghese N."/>
            <person name="Submissions S."/>
        </authorList>
    </citation>
    <scope>NUCLEOTIDE SEQUENCE [LARGE SCALE GENOMIC DNA]</scope>
    <source>
        <strain evidence="2 3">BS2777</strain>
    </source>
</reference>
<sequence length="319" mass="35506">MLSRDFSCRRPLAGVCKAWLVMLSVLLIACQTPREALQQLAQEHGRHWEVLPGHEFPLFILAPRTAEKMTRLRVYLEGDGHSWATATQPSLDPSPHNLLVPRLAVDDPTPNVYLARPCQFVMAATCQTSLWTDRRFSQAVVDRLSQAMDQLKQRYGNREFELVGYSGGAALALLLAAQRNDVTQVQTLAGNLSPRLWAAMKGLSPLDGSLEPLDYRDRLVLIPQRHFIAEADSIIPSHLADQYQQALGSPLSQCVHVPGASHDKGWEAAWSRWAKTPLAHQRLEAESRQIPLKQPTTSPIRLRAARDSANNPEVPAIAD</sequence>
<proteinExistence type="predicted"/>
<keyword evidence="2" id="KW-0378">Hydrolase</keyword>